<dbReference type="Bgee" id="ENSSSAG00000056276">
    <property type="expression patterns" value="Expressed in semen and 5 other cell types or tissues"/>
</dbReference>
<dbReference type="SUPFAM" id="SSF48726">
    <property type="entry name" value="Immunoglobulin"/>
    <property type="match status" value="1"/>
</dbReference>
<evidence type="ECO:0000259" key="11">
    <source>
        <dbReference type="PROSITE" id="PS51004"/>
    </source>
</evidence>
<keyword evidence="6" id="KW-0393">Immunoglobulin domain</keyword>
<dbReference type="InterPro" id="IPR002165">
    <property type="entry name" value="Plexin_repeat"/>
</dbReference>
<evidence type="ECO:0000256" key="2">
    <source>
        <dbReference type="ARBA" id="ARBA00009492"/>
    </source>
</evidence>
<dbReference type="PROSITE" id="PS50835">
    <property type="entry name" value="IG_LIKE"/>
    <property type="match status" value="1"/>
</dbReference>
<dbReference type="InterPro" id="IPR007110">
    <property type="entry name" value="Ig-like_dom"/>
</dbReference>
<dbReference type="GO" id="GO:0005615">
    <property type="term" value="C:extracellular space"/>
    <property type="evidence" value="ECO:0007669"/>
    <property type="project" value="TreeGrafter"/>
</dbReference>
<dbReference type="SMART" id="SM00409">
    <property type="entry name" value="IG"/>
    <property type="match status" value="1"/>
</dbReference>
<keyword evidence="4" id="KW-1015">Disulfide bond</keyword>
<dbReference type="InterPro" id="IPR027231">
    <property type="entry name" value="Semaphorin"/>
</dbReference>
<dbReference type="GO" id="GO:0000122">
    <property type="term" value="P:negative regulation of transcription by RNA polymerase II"/>
    <property type="evidence" value="ECO:0007669"/>
    <property type="project" value="TreeGrafter"/>
</dbReference>
<dbReference type="InterPro" id="IPR003599">
    <property type="entry name" value="Ig_sub"/>
</dbReference>
<evidence type="ECO:0000256" key="7">
    <source>
        <dbReference type="PROSITE-ProRule" id="PRU00352"/>
    </source>
</evidence>
<dbReference type="Gene3D" id="2.60.40.10">
    <property type="entry name" value="Immunoglobulins"/>
    <property type="match status" value="1"/>
</dbReference>
<evidence type="ECO:0000256" key="9">
    <source>
        <dbReference type="SAM" id="SignalP"/>
    </source>
</evidence>
<dbReference type="SMART" id="SM00423">
    <property type="entry name" value="PSI"/>
    <property type="match status" value="1"/>
</dbReference>
<keyword evidence="9" id="KW-0732">Signal</keyword>
<dbReference type="GO" id="GO:0043931">
    <property type="term" value="P:ossification involved in bone maturation"/>
    <property type="evidence" value="ECO:0007669"/>
    <property type="project" value="TreeGrafter"/>
</dbReference>
<evidence type="ECO:0000256" key="4">
    <source>
        <dbReference type="ARBA" id="ARBA00023157"/>
    </source>
</evidence>
<dbReference type="GeneID" id="106613204"/>
<dbReference type="OrthoDB" id="9988752at2759"/>
<dbReference type="PROSITE" id="PS51004">
    <property type="entry name" value="SEMA"/>
    <property type="match status" value="1"/>
</dbReference>
<feature type="transmembrane region" description="Helical" evidence="8">
    <location>
        <begin position="724"/>
        <end position="742"/>
    </location>
</feature>
<keyword evidence="3 8" id="KW-0472">Membrane</keyword>
<dbReference type="InterPro" id="IPR036179">
    <property type="entry name" value="Ig-like_dom_sf"/>
</dbReference>
<dbReference type="KEGG" id="sasa:106613204"/>
<dbReference type="GO" id="GO:0001755">
    <property type="term" value="P:neural crest cell migration"/>
    <property type="evidence" value="ECO:0007669"/>
    <property type="project" value="TreeGrafter"/>
</dbReference>
<dbReference type="SUPFAM" id="SSF103575">
    <property type="entry name" value="Plexin repeat"/>
    <property type="match status" value="1"/>
</dbReference>
<dbReference type="RefSeq" id="XP_014070709.1">
    <property type="nucleotide sequence ID" value="XM_014215234.2"/>
</dbReference>
<organism evidence="12 13">
    <name type="scientific">Salmo salar</name>
    <name type="common">Atlantic salmon</name>
    <dbReference type="NCBI Taxonomy" id="8030"/>
    <lineage>
        <taxon>Eukaryota</taxon>
        <taxon>Metazoa</taxon>
        <taxon>Chordata</taxon>
        <taxon>Craniata</taxon>
        <taxon>Vertebrata</taxon>
        <taxon>Euteleostomi</taxon>
        <taxon>Actinopterygii</taxon>
        <taxon>Neopterygii</taxon>
        <taxon>Teleostei</taxon>
        <taxon>Protacanthopterygii</taxon>
        <taxon>Salmoniformes</taxon>
        <taxon>Salmonidae</taxon>
        <taxon>Salmoninae</taxon>
        <taxon>Salmo</taxon>
    </lineage>
</organism>
<protein>
    <submittedName>
        <fullName evidence="13">Semaphorin-4E</fullName>
    </submittedName>
</protein>
<dbReference type="Pfam" id="PF00047">
    <property type="entry name" value="ig"/>
    <property type="match status" value="1"/>
</dbReference>
<dbReference type="PANTHER" id="PTHR11036">
    <property type="entry name" value="SEMAPHORIN"/>
    <property type="match status" value="1"/>
</dbReference>
<feature type="chain" id="PRO_5010814538" evidence="9">
    <location>
        <begin position="24"/>
        <end position="777"/>
    </location>
</feature>
<dbReference type="FunFam" id="2.130.10.10:FF:001703">
    <property type="entry name" value="Semaphorin 4e"/>
    <property type="match status" value="1"/>
</dbReference>
<dbReference type="InterPro" id="IPR013151">
    <property type="entry name" value="Immunoglobulin_dom"/>
</dbReference>
<name>A0A1S3T289_SALSA</name>
<evidence type="ECO:0000256" key="1">
    <source>
        <dbReference type="ARBA" id="ARBA00004370"/>
    </source>
</evidence>
<keyword evidence="8" id="KW-1133">Transmembrane helix</keyword>
<evidence type="ECO:0000259" key="10">
    <source>
        <dbReference type="PROSITE" id="PS50835"/>
    </source>
</evidence>
<accession>A0A1S3T289</accession>
<gene>
    <name evidence="13" type="primary">LOC106613204</name>
</gene>
<dbReference type="GO" id="GO:0071526">
    <property type="term" value="P:semaphorin-plexin signaling pathway"/>
    <property type="evidence" value="ECO:0007669"/>
    <property type="project" value="TreeGrafter"/>
</dbReference>
<dbReference type="Gene3D" id="3.30.1680.10">
    <property type="entry name" value="ligand-binding face of the semaphorins, domain 2"/>
    <property type="match status" value="1"/>
</dbReference>
<evidence type="ECO:0000313" key="12">
    <source>
        <dbReference type="Proteomes" id="UP001652741"/>
    </source>
</evidence>
<evidence type="ECO:0000256" key="3">
    <source>
        <dbReference type="ARBA" id="ARBA00023136"/>
    </source>
</evidence>
<feature type="domain" description="Ig-like" evidence="10">
    <location>
        <begin position="553"/>
        <end position="622"/>
    </location>
</feature>
<dbReference type="AlphaFoldDB" id="A0A1S3T289"/>
<evidence type="ECO:0000256" key="8">
    <source>
        <dbReference type="SAM" id="Phobius"/>
    </source>
</evidence>
<feature type="domain" description="Sema" evidence="11">
    <location>
        <begin position="17"/>
        <end position="498"/>
    </location>
</feature>
<dbReference type="STRING" id="8030.ENSSSAP00000061618"/>
<feature type="signal peptide" evidence="9">
    <location>
        <begin position="1"/>
        <end position="23"/>
    </location>
</feature>
<evidence type="ECO:0000256" key="5">
    <source>
        <dbReference type="ARBA" id="ARBA00023180"/>
    </source>
</evidence>
<keyword evidence="8" id="KW-0812">Transmembrane</keyword>
<dbReference type="Proteomes" id="UP001652741">
    <property type="component" value="Chromosome ssa09"/>
</dbReference>
<dbReference type="GO" id="GO:0030215">
    <property type="term" value="F:semaphorin receptor binding"/>
    <property type="evidence" value="ECO:0007669"/>
    <property type="project" value="InterPro"/>
</dbReference>
<dbReference type="Pfam" id="PF01403">
    <property type="entry name" value="Sema"/>
    <property type="match status" value="1"/>
</dbReference>
<sequence length="777" mass="86458">MAPLASLRVFLGLFLVLIPLVLGEVFASIPRKTIQYDNAKIFRENGISNYSTMTLREDLGILVVGARDAVYALDLEDISSKKSGVYWQVSEEQKTSCERKGKDSMDCQNYIKTLQTLHDGRMLVCGTSAYNPTCDYMTYANGTLTLEGKKEEGRGKVPFDPFQRSTSVMVGTELYSATAVNFLGTEQVLQRHSFPAIRTEHRQSWLNKPSFVQLDVVPESINNLDGDDDKVYMFFSEEAMEFDLPDQIRVSRVARVCKGDMGGQRTLQQKWTSFLKARLDCPVPLEPSLPAIIQDIFLLKDQDWRKSVFYAVFSPQTTTSDLSTVCAFSVADIGKVFAEGRYMTPVTMESETRWVTHTREEPVPRPGACMNNAVRDLGIVHSLDLPDKTLQFVRDQPLMEGAVPPLTGGPLVLQRGAKLSVIVVDRVMAVDGEIHHVMFIGTEEGTVQKAVQYAAGDTVIIQEIQVFQTLEPIKVLRLSSGTGQLYAGSESGVVQIPVRDCGRYGSCLDCILARDPYCAWDTTSAACSSVHNLPTDSRNLYQSLIHADASMCPQSLPMKPLPLPFNIGSSVHLPCQPASNLAQVSWHFAREPLQLRDRYQMLSQDLLIGSAVASDAGRYTCQSLEEVKGRLYTRTEAAYILQPTKTLLVLQISVAVLSVLLGVVVLWSVRRHFRLRARIHPAEPCQNNNNNWRTGPGRVPGSEVNNNHTIITIEDMEDNQTARVSVALLSMILGSLMLWNISRDQLSHRVFRMEEGLQDHMSPVNSSSDAVIHMGDI</sequence>
<dbReference type="InterPro" id="IPR001627">
    <property type="entry name" value="Semap_dom"/>
</dbReference>
<dbReference type="InterPro" id="IPR036352">
    <property type="entry name" value="Semap_dom_sf"/>
</dbReference>
<dbReference type="Gene3D" id="2.130.10.10">
    <property type="entry name" value="YVTN repeat-like/Quinoprotein amine dehydrogenase"/>
    <property type="match status" value="1"/>
</dbReference>
<comment type="similarity">
    <text evidence="2">Belongs to the semaphorin family.</text>
</comment>
<dbReference type="PANTHER" id="PTHR11036:SF135">
    <property type="entry name" value="SEMAPHORIN 4D ISOFORM X1-RELATED"/>
    <property type="match status" value="1"/>
</dbReference>
<proteinExistence type="inferred from homology"/>
<dbReference type="SUPFAM" id="SSF101912">
    <property type="entry name" value="Sema domain"/>
    <property type="match status" value="1"/>
</dbReference>
<dbReference type="InterPro" id="IPR016201">
    <property type="entry name" value="PSI"/>
</dbReference>
<evidence type="ECO:0000256" key="6">
    <source>
        <dbReference type="ARBA" id="ARBA00023319"/>
    </source>
</evidence>
<keyword evidence="12" id="KW-1185">Reference proteome</keyword>
<dbReference type="GO" id="GO:0007411">
    <property type="term" value="P:axon guidance"/>
    <property type="evidence" value="ECO:0007669"/>
    <property type="project" value="TreeGrafter"/>
</dbReference>
<dbReference type="PaxDb" id="8030-ENSSSAP00000061618"/>
<reference evidence="13" key="1">
    <citation type="submission" date="2025-08" db="UniProtKB">
        <authorList>
            <consortium name="RefSeq"/>
        </authorList>
    </citation>
    <scope>IDENTIFICATION</scope>
</reference>
<comment type="caution">
    <text evidence="7">Lacks conserved residue(s) required for the propagation of feature annotation.</text>
</comment>
<dbReference type="GO" id="GO:0005886">
    <property type="term" value="C:plasma membrane"/>
    <property type="evidence" value="ECO:0007669"/>
    <property type="project" value="TreeGrafter"/>
</dbReference>
<comment type="subcellular location">
    <subcellularLocation>
        <location evidence="1">Membrane</location>
    </subcellularLocation>
</comment>
<dbReference type="GO" id="GO:0030335">
    <property type="term" value="P:positive regulation of cell migration"/>
    <property type="evidence" value="ECO:0007669"/>
    <property type="project" value="TreeGrafter"/>
</dbReference>
<evidence type="ECO:0000313" key="13">
    <source>
        <dbReference type="RefSeq" id="XP_014070709.1"/>
    </source>
</evidence>
<keyword evidence="5" id="KW-0325">Glycoprotein</keyword>
<dbReference type="InterPro" id="IPR015943">
    <property type="entry name" value="WD40/YVTN_repeat-like_dom_sf"/>
</dbReference>
<feature type="transmembrane region" description="Helical" evidence="8">
    <location>
        <begin position="648"/>
        <end position="669"/>
    </location>
</feature>
<dbReference type="Pfam" id="PF01437">
    <property type="entry name" value="PSI"/>
    <property type="match status" value="1"/>
</dbReference>
<dbReference type="GO" id="GO:0045499">
    <property type="term" value="F:chemorepellent activity"/>
    <property type="evidence" value="ECO:0007669"/>
    <property type="project" value="TreeGrafter"/>
</dbReference>
<dbReference type="InterPro" id="IPR013783">
    <property type="entry name" value="Ig-like_fold"/>
</dbReference>
<dbReference type="SMART" id="SM00630">
    <property type="entry name" value="Sema"/>
    <property type="match status" value="1"/>
</dbReference>